<dbReference type="Gene3D" id="3.90.1150.10">
    <property type="entry name" value="Aspartate Aminotransferase, domain 1"/>
    <property type="match status" value="1"/>
</dbReference>
<reference evidence="2 3" key="1">
    <citation type="journal article" date="2017" name="Nature">
        <title>The Apostasia genome and the evolution of orchids.</title>
        <authorList>
            <person name="Zhang G.Q."/>
            <person name="Liu K.W."/>
            <person name="Li Z."/>
            <person name="Lohaus R."/>
            <person name="Hsiao Y.Y."/>
            <person name="Niu S.C."/>
            <person name="Wang J.Y."/>
            <person name="Lin Y.C."/>
            <person name="Xu Q."/>
            <person name="Chen L.J."/>
            <person name="Yoshida K."/>
            <person name="Fujiwara S."/>
            <person name="Wang Z.W."/>
            <person name="Zhang Y.Q."/>
            <person name="Mitsuda N."/>
            <person name="Wang M."/>
            <person name="Liu G.H."/>
            <person name="Pecoraro L."/>
            <person name="Huang H.X."/>
            <person name="Xiao X.J."/>
            <person name="Lin M."/>
            <person name="Wu X.Y."/>
            <person name="Wu W.L."/>
            <person name="Chen Y.Y."/>
            <person name="Chang S.B."/>
            <person name="Sakamoto S."/>
            <person name="Ohme-Takagi M."/>
            <person name="Yagi M."/>
            <person name="Zeng S.J."/>
            <person name="Shen C.Y."/>
            <person name="Yeh C.M."/>
            <person name="Luo Y.B."/>
            <person name="Tsai W.C."/>
            <person name="Van de Peer Y."/>
            <person name="Liu Z.J."/>
        </authorList>
    </citation>
    <scope>NUCLEOTIDE SEQUENCE [LARGE SCALE GENOMIC DNA]</scope>
    <source>
        <strain evidence="3">cv. Shenzhen</strain>
        <tissue evidence="2">Stem</tissue>
    </source>
</reference>
<dbReference type="GO" id="GO:0031071">
    <property type="term" value="F:cysteine desulfurase activity"/>
    <property type="evidence" value="ECO:0007669"/>
    <property type="project" value="UniProtKB-EC"/>
</dbReference>
<feature type="domain" description="Aminotransferase class V" evidence="1">
    <location>
        <begin position="80"/>
        <end position="502"/>
    </location>
</feature>
<keyword evidence="2" id="KW-0808">Transferase</keyword>
<dbReference type="EMBL" id="KZ454427">
    <property type="protein sequence ID" value="PKA46193.1"/>
    <property type="molecule type" value="Genomic_DNA"/>
</dbReference>
<gene>
    <name evidence="2" type="primary">NFS2</name>
    <name evidence="2" type="ORF">AXF42_Ash015486</name>
</gene>
<name>A0A2H9ZSC5_9ASPA</name>
<dbReference type="EC" id="4.4.1.16" evidence="2"/>
<dbReference type="Proteomes" id="UP000236161">
    <property type="component" value="Unassembled WGS sequence"/>
</dbReference>
<dbReference type="STRING" id="1088818.A0A2H9ZSC5"/>
<dbReference type="Pfam" id="PF00266">
    <property type="entry name" value="Aminotran_5"/>
    <property type="match status" value="1"/>
</dbReference>
<dbReference type="SUPFAM" id="SSF53383">
    <property type="entry name" value="PLP-dependent transferases"/>
    <property type="match status" value="1"/>
</dbReference>
<evidence type="ECO:0000313" key="2">
    <source>
        <dbReference type="EMBL" id="PKA46193.1"/>
    </source>
</evidence>
<evidence type="ECO:0000259" key="1">
    <source>
        <dbReference type="Pfam" id="PF00266"/>
    </source>
</evidence>
<dbReference type="GO" id="GO:0009000">
    <property type="term" value="F:selenocysteine lyase activity"/>
    <property type="evidence" value="ECO:0007669"/>
    <property type="project" value="UniProtKB-EC"/>
</dbReference>
<dbReference type="Gene3D" id="3.40.640.10">
    <property type="entry name" value="Type I PLP-dependent aspartate aminotransferase-like (Major domain)"/>
    <property type="match status" value="1"/>
</dbReference>
<proteinExistence type="predicted"/>
<sequence length="592" mass="65008">MTLSLSGLFPTKADLRPPEKAATTAAVRMAGGGADGFGAAGLRLPEMELAGDEKCEWLRTEIVGAEAEFDGPFGRRRITYSDHTASGRFLQFVEDFIRREVMPFYGNTHTSDSYVGRRTAELTNRSAAFVKQSLRSGPDDILLFCGSGSTGAIKRLQEVVGVAVPSVLRPLVLRHLQPADRWVVFLGPYEHHSNLLSWRQSLAQVVEIGIEGLSGQLDSAALERALRSPEFAGRPKLGSFSACSNVSGVRTDTRAVARLLHRYGAYACFDFACSGPYVDVDMRSGDPDGYDAVFLSPHKFLGGPGSAGILLMSSDLYKLRGSPPSTSGGGTVRFVGGYDLNDTVYCEDPEEREDAGTPAIVQKIRAAAAFAVKDWVGHVAIQERERRMVRRALQRMMGNGRVRVLGSPCADERLPIISFLVYPEGTRGKHLHCRFVATLLSDLFGIQSRGGCSCAGPYGHVLLGIDFDRSKAFKSAVEKGFEGVKPGWTRVSFPYYFSLEEMEFVLDAIELVVEHGHRFLSLYDFDWMTGNWRFLNEEAKFGGICQLGITSNSNNFTGYMSVARSITKALPVILVERQIPAYIDPQLVTFFI</sequence>
<dbReference type="InterPro" id="IPR015424">
    <property type="entry name" value="PyrdxlP-dep_Trfase"/>
</dbReference>
<keyword evidence="3" id="KW-1185">Reference proteome</keyword>
<dbReference type="PANTHER" id="PTHR43586:SF19">
    <property type="entry name" value="OS01G0729600 PROTEIN"/>
    <property type="match status" value="1"/>
</dbReference>
<organism evidence="2 3">
    <name type="scientific">Apostasia shenzhenica</name>
    <dbReference type="NCBI Taxonomy" id="1088818"/>
    <lineage>
        <taxon>Eukaryota</taxon>
        <taxon>Viridiplantae</taxon>
        <taxon>Streptophyta</taxon>
        <taxon>Embryophyta</taxon>
        <taxon>Tracheophyta</taxon>
        <taxon>Spermatophyta</taxon>
        <taxon>Magnoliopsida</taxon>
        <taxon>Liliopsida</taxon>
        <taxon>Asparagales</taxon>
        <taxon>Orchidaceae</taxon>
        <taxon>Apostasioideae</taxon>
        <taxon>Apostasia</taxon>
    </lineage>
</organism>
<evidence type="ECO:0000313" key="3">
    <source>
        <dbReference type="Proteomes" id="UP000236161"/>
    </source>
</evidence>
<dbReference type="OrthoDB" id="420046at2759"/>
<dbReference type="EC" id="2.8.1.7" evidence="2"/>
<dbReference type="InterPro" id="IPR015422">
    <property type="entry name" value="PyrdxlP-dep_Trfase_small"/>
</dbReference>
<accession>A0A2H9ZSC5</accession>
<protein>
    <submittedName>
        <fullName evidence="2">Cysteine desulfurase 2, chloroplastic</fullName>
        <ecNumber evidence="2">2.8.1.7</ecNumber>
        <ecNumber evidence="2">4.4.1.16</ecNumber>
    </submittedName>
</protein>
<keyword evidence="2" id="KW-0456">Lyase</keyword>
<dbReference type="InterPro" id="IPR015421">
    <property type="entry name" value="PyrdxlP-dep_Trfase_major"/>
</dbReference>
<dbReference type="AlphaFoldDB" id="A0A2H9ZSC5"/>
<dbReference type="PANTHER" id="PTHR43586">
    <property type="entry name" value="CYSTEINE DESULFURASE"/>
    <property type="match status" value="1"/>
</dbReference>
<dbReference type="InterPro" id="IPR000192">
    <property type="entry name" value="Aminotrans_V_dom"/>
</dbReference>